<dbReference type="RefSeq" id="XP_013412875.1">
    <property type="nucleotide sequence ID" value="XM_013557421.1"/>
</dbReference>
<dbReference type="CDD" id="cd20917">
    <property type="entry name" value="DCAF15-NTD"/>
    <property type="match status" value="1"/>
</dbReference>
<dbReference type="InterPro" id="IPR047319">
    <property type="entry name" value="DCAF15_C"/>
</dbReference>
<organism evidence="3 4">
    <name type="scientific">Lingula anatina</name>
    <name type="common">Brachiopod</name>
    <name type="synonym">Lingula unguis</name>
    <dbReference type="NCBI Taxonomy" id="7574"/>
    <lineage>
        <taxon>Eukaryota</taxon>
        <taxon>Metazoa</taxon>
        <taxon>Spiralia</taxon>
        <taxon>Lophotrochozoa</taxon>
        <taxon>Brachiopoda</taxon>
        <taxon>Linguliformea</taxon>
        <taxon>Lingulata</taxon>
        <taxon>Lingulida</taxon>
        <taxon>Linguloidea</taxon>
        <taxon>Lingulidae</taxon>
        <taxon>Lingula</taxon>
    </lineage>
</organism>
<feature type="region of interest" description="Disordered" evidence="1">
    <location>
        <begin position="1"/>
        <end position="27"/>
    </location>
</feature>
<accession>A0A1S3JR65</accession>
<protein>
    <submittedName>
        <fullName evidence="4">DDB1- and CUL4-associated factor 15 isoform X1</fullName>
    </submittedName>
</protein>
<dbReference type="PANTHER" id="PTHR28541:SF1">
    <property type="entry name" value="DDB1- AND CUL4-ASSOCIATED FACTOR 15"/>
    <property type="match status" value="1"/>
</dbReference>
<dbReference type="GO" id="GO:0016567">
    <property type="term" value="P:protein ubiquitination"/>
    <property type="evidence" value="ECO:0007669"/>
    <property type="project" value="InterPro"/>
</dbReference>
<reference evidence="4" key="1">
    <citation type="submission" date="2025-08" db="UniProtKB">
        <authorList>
            <consortium name="RefSeq"/>
        </authorList>
    </citation>
    <scope>IDENTIFICATION</scope>
    <source>
        <tissue evidence="4">Gonads</tissue>
    </source>
</reference>
<dbReference type="InterPro" id="IPR038914">
    <property type="entry name" value="DCAF15"/>
</dbReference>
<dbReference type="OrthoDB" id="6354267at2759"/>
<feature type="compositionally biased region" description="Polar residues" evidence="1">
    <location>
        <begin position="342"/>
        <end position="364"/>
    </location>
</feature>
<dbReference type="GO" id="GO:0080008">
    <property type="term" value="C:Cul4-RING E3 ubiquitin ligase complex"/>
    <property type="evidence" value="ECO:0007669"/>
    <property type="project" value="TreeGrafter"/>
</dbReference>
<evidence type="ECO:0000313" key="3">
    <source>
        <dbReference type="Proteomes" id="UP000085678"/>
    </source>
</evidence>
<dbReference type="STRING" id="7574.A0A1S3JR65"/>
<feature type="domain" description="DDB1- and CUL4-associated factor 15 WD40 repeat-containing" evidence="2">
    <location>
        <begin position="56"/>
        <end position="260"/>
    </location>
</feature>
<evidence type="ECO:0000313" key="4">
    <source>
        <dbReference type="RefSeq" id="XP_013412875.1"/>
    </source>
</evidence>
<dbReference type="Proteomes" id="UP000085678">
    <property type="component" value="Unplaced"/>
</dbReference>
<dbReference type="InParanoid" id="A0A1S3JR65"/>
<dbReference type="OMA" id="QILYTKG"/>
<evidence type="ECO:0000256" key="1">
    <source>
        <dbReference type="SAM" id="MobiDB-lite"/>
    </source>
</evidence>
<sequence>MASCGSRPRGSKLSSSAKEKEDQMNKHKRQYNVLPKIFNREMYGSLHKHHRSYPMKIFNKIPGRLGFQLSTLVDRTVLQDGHVFLGFTKDGQYVLSYTVTVEADEHSAYPIYVYRLQWWLFLPHKPMTKVSEVRLFGEEEIQQDLYIAVCQWSTDSRKILVYGYCVPDDDEEKRQCYITITAAPPSVPCQQCLQLMENMSESLEDERGIPKRCLVHGFAVHTKYELAPPYPAFAPKTVLKIDGVVILNTGDSLIALSTELTNQQQRSIQTLFSPKPLGATSDQDEPMFGTQISSDSERPDTDAVYFDAQVQSPVGMYIDCSTDMRMNVQRKCVRQLKIPLSPAQNSHNWSNPNSPRAGSSQVPQSPGKLLMSPISPVSPKSQGRYVMSHSPCGGNGGHNAECLSYHPDKENDGNFTCSCPATNTSAVLCGSAKDDSDLYVFQPDVGVEEQRRPHRVVAEPSYFSPERDDPMEDGLQPESNIQFQSAQISGTSELPSPPIRMVGSPGRALPSRLLCDNPPSHYYGAERSIPASPGVGYSSETSSVASSPGPIVLQNDSQCFTYSIRRYVESMERGEGQEAEDESVYNNMLPLEVHGGGYQHMKMINNKNEEYKPGLIVKQLSLDVEHYIADTIKHHAEWGQRYIAFTDYDMQILEVCPTTCSVVVMVLALIQARTPKSTSSSRQMGKYIPRLYQTGFKFVWNLQTGSYNTVCIDDLEDIDQTQLYRRAWNPGHESSMRIQRQFLVPQCYSRSVHVMTNEAVFKGQSLKMLLDPQNYVAILLGTRP</sequence>
<dbReference type="KEGG" id="lak:106175426"/>
<keyword evidence="3" id="KW-1185">Reference proteome</keyword>
<name>A0A1S3JR65_LINAN</name>
<dbReference type="InterPro" id="IPR032734">
    <property type="entry name" value="DCAF15_WD40"/>
</dbReference>
<dbReference type="PANTHER" id="PTHR28541">
    <property type="entry name" value="DDB1- AND CUL4-ASSOCIATED FACTOR 15"/>
    <property type="match status" value="1"/>
</dbReference>
<dbReference type="GeneID" id="106175426"/>
<dbReference type="AlphaFoldDB" id="A0A1S3JR65"/>
<dbReference type="Pfam" id="PF14939">
    <property type="entry name" value="DCAF15_WD40"/>
    <property type="match status" value="1"/>
</dbReference>
<dbReference type="CDD" id="cd20913">
    <property type="entry name" value="DCAF15-CTD"/>
    <property type="match status" value="1"/>
</dbReference>
<evidence type="ECO:0000259" key="2">
    <source>
        <dbReference type="Pfam" id="PF14939"/>
    </source>
</evidence>
<feature type="region of interest" description="Disordered" evidence="1">
    <location>
        <begin position="342"/>
        <end position="367"/>
    </location>
</feature>
<gene>
    <name evidence="4" type="primary">LOC106175426</name>
</gene>
<dbReference type="FunCoup" id="A0A1S3JR65">
    <property type="interactions" value="36"/>
</dbReference>
<proteinExistence type="predicted"/>